<evidence type="ECO:0000259" key="1">
    <source>
        <dbReference type="SMART" id="SM01321"/>
    </source>
</evidence>
<dbReference type="EMBL" id="JACYGY010000001">
    <property type="protein sequence ID" value="MBE9460881.1"/>
    <property type="molecule type" value="Genomic_DNA"/>
</dbReference>
<dbReference type="InterPro" id="IPR036515">
    <property type="entry name" value="Transposase_17_sf"/>
</dbReference>
<dbReference type="PANTHER" id="PTHR36966:SF1">
    <property type="entry name" value="REP-ASSOCIATED TYROSINE TRANSPOSASE"/>
    <property type="match status" value="1"/>
</dbReference>
<protein>
    <submittedName>
        <fullName evidence="2">Transposase</fullName>
    </submittedName>
</protein>
<accession>A0ABR9W907</accession>
<dbReference type="PANTHER" id="PTHR36966">
    <property type="entry name" value="REP-ASSOCIATED TYROSINE TRANSPOSASE"/>
    <property type="match status" value="1"/>
</dbReference>
<proteinExistence type="predicted"/>
<organism evidence="2 3">
    <name type="scientific">Dyadobacter subterraneus</name>
    <dbReference type="NCBI Taxonomy" id="2773304"/>
    <lineage>
        <taxon>Bacteria</taxon>
        <taxon>Pseudomonadati</taxon>
        <taxon>Bacteroidota</taxon>
        <taxon>Cytophagia</taxon>
        <taxon>Cytophagales</taxon>
        <taxon>Spirosomataceae</taxon>
        <taxon>Dyadobacter</taxon>
    </lineage>
</organism>
<dbReference type="InterPro" id="IPR052715">
    <property type="entry name" value="RAYT_transposase"/>
</dbReference>
<feature type="domain" description="Transposase IS200-like" evidence="1">
    <location>
        <begin position="9"/>
        <end position="150"/>
    </location>
</feature>
<keyword evidence="3" id="KW-1185">Reference proteome</keyword>
<name>A0ABR9W907_9BACT</name>
<comment type="caution">
    <text evidence="2">The sequence shown here is derived from an EMBL/GenBank/DDBJ whole genome shotgun (WGS) entry which is preliminary data.</text>
</comment>
<sequence length="184" mass="21854">MAFARRIKNPEALHFITFATVQWVDVFTRSNYVDILLNSLRYCQKEKGLIIHAWCIMSNHVHLMISTKSGHHPSDVLRDLKKYTSKQIIAEIEDKNLPESRRNWILWIFRKAGEANSKNTNYQFWQQENHPIELFSNKFINQKLTYIHENPVKAGLVDEPWEYRYSSARDYMNNQKGLLDVELI</sequence>
<dbReference type="SUPFAM" id="SSF143422">
    <property type="entry name" value="Transposase IS200-like"/>
    <property type="match status" value="1"/>
</dbReference>
<evidence type="ECO:0000313" key="3">
    <source>
        <dbReference type="Proteomes" id="UP000634134"/>
    </source>
</evidence>
<reference evidence="3" key="1">
    <citation type="submission" date="2023-07" db="EMBL/GenBank/DDBJ databases">
        <title>Dyadobacter sp. nov 'subterranea' isolated from contaminted grondwater.</title>
        <authorList>
            <person name="Szabo I."/>
            <person name="Al-Omari J."/>
            <person name="Szerdahelyi S.G."/>
            <person name="Rado J."/>
        </authorList>
    </citation>
    <scope>NUCLEOTIDE SEQUENCE [LARGE SCALE GENOMIC DNA]</scope>
    <source>
        <strain evidence="3">UP-52</strain>
    </source>
</reference>
<dbReference type="Proteomes" id="UP000634134">
    <property type="component" value="Unassembled WGS sequence"/>
</dbReference>
<dbReference type="SMART" id="SM01321">
    <property type="entry name" value="Y1_Tnp"/>
    <property type="match status" value="1"/>
</dbReference>
<evidence type="ECO:0000313" key="2">
    <source>
        <dbReference type="EMBL" id="MBE9460881.1"/>
    </source>
</evidence>
<dbReference type="Gene3D" id="3.30.70.1290">
    <property type="entry name" value="Transposase IS200-like"/>
    <property type="match status" value="1"/>
</dbReference>
<dbReference type="InterPro" id="IPR002686">
    <property type="entry name" value="Transposase_17"/>
</dbReference>
<dbReference type="NCBIfam" id="NF047646">
    <property type="entry name" value="REP_Tyr_transpos"/>
    <property type="match status" value="1"/>
</dbReference>
<dbReference type="Pfam" id="PF01797">
    <property type="entry name" value="Y1_Tnp"/>
    <property type="match status" value="1"/>
</dbReference>
<gene>
    <name evidence="2" type="ORF">IEE83_03205</name>
</gene>